<accession>A0A5J4PKR8</accession>
<dbReference type="InterPro" id="IPR011013">
    <property type="entry name" value="Gal_mutarotase_sf_dom"/>
</dbReference>
<dbReference type="SUPFAM" id="SSF74650">
    <property type="entry name" value="Galactose mutarotase-like"/>
    <property type="match status" value="1"/>
</dbReference>
<sequence>EYIYNEQGLRPFFWRAPTDNDYGADLPKKLNIWKKASYQDISASGFLVKNRKSYTEIQCVYKYKQIGLQWLVTYRISANGIIKVDNKLTVKKTHAQIVPRIGLRMQLTKEFTNLSYYGRGPSENYCDRYTSQFLGEYDFLIKDLYEPYIRPQENNHRTNVYWFAMTGNEKKGLLFVADKLLEFNASNYPLETLDSGESIYNNAPRTQTTNHRHSTDPQCKQFVDLFIDQQMMGVGGDNSWGTTPHKEYLIRLEKRQAVEYGFTIMPID</sequence>
<keyword evidence="4" id="KW-0326">Glycosidase</keyword>
<protein>
    <recommendedName>
        <fullName evidence="2">beta-galactosidase</fullName>
        <ecNumber evidence="2">3.2.1.23</ecNumber>
    </recommendedName>
</protein>
<dbReference type="EC" id="3.2.1.23" evidence="2"/>
<dbReference type="Pfam" id="PF02929">
    <property type="entry name" value="Bgal_small_N"/>
    <property type="match status" value="1"/>
</dbReference>
<proteinExistence type="predicted"/>
<dbReference type="GO" id="GO:0009341">
    <property type="term" value="C:beta-galactosidase complex"/>
    <property type="evidence" value="ECO:0007669"/>
    <property type="project" value="InterPro"/>
</dbReference>
<comment type="caution">
    <text evidence="6">The sequence shown here is derived from an EMBL/GenBank/DDBJ whole genome shotgun (WGS) entry which is preliminary data.</text>
</comment>
<organism evidence="6">
    <name type="scientific">termite gut metagenome</name>
    <dbReference type="NCBI Taxonomy" id="433724"/>
    <lineage>
        <taxon>unclassified sequences</taxon>
        <taxon>metagenomes</taxon>
        <taxon>organismal metagenomes</taxon>
    </lineage>
</organism>
<dbReference type="PANTHER" id="PTHR46323:SF2">
    <property type="entry name" value="BETA-GALACTOSIDASE"/>
    <property type="match status" value="1"/>
</dbReference>
<dbReference type="SMART" id="SM01038">
    <property type="entry name" value="Bgal_small_N"/>
    <property type="match status" value="1"/>
</dbReference>
<evidence type="ECO:0000256" key="3">
    <source>
        <dbReference type="ARBA" id="ARBA00022801"/>
    </source>
</evidence>
<dbReference type="GO" id="GO:0004565">
    <property type="term" value="F:beta-galactosidase activity"/>
    <property type="evidence" value="ECO:0007669"/>
    <property type="project" value="UniProtKB-EC"/>
</dbReference>
<gene>
    <name evidence="6" type="ORF">EZS27_038590</name>
</gene>
<evidence type="ECO:0000313" key="6">
    <source>
        <dbReference type="EMBL" id="KAA6310035.1"/>
    </source>
</evidence>
<name>A0A5J4PKR8_9ZZZZ</name>
<dbReference type="Gene3D" id="2.70.98.10">
    <property type="match status" value="1"/>
</dbReference>
<comment type="catalytic activity">
    <reaction evidence="1">
        <text>Hydrolysis of terminal non-reducing beta-D-galactose residues in beta-D-galactosides.</text>
        <dbReference type="EC" id="3.2.1.23"/>
    </reaction>
</comment>
<reference evidence="6" key="1">
    <citation type="submission" date="2019-03" db="EMBL/GenBank/DDBJ databases">
        <title>Single cell metagenomics reveals metabolic interactions within the superorganism composed of flagellate Streblomastix strix and complex community of Bacteroidetes bacteria on its surface.</title>
        <authorList>
            <person name="Treitli S.C."/>
            <person name="Kolisko M."/>
            <person name="Husnik F."/>
            <person name="Keeling P."/>
            <person name="Hampl V."/>
        </authorList>
    </citation>
    <scope>NUCLEOTIDE SEQUENCE</scope>
    <source>
        <strain evidence="6">STM</strain>
    </source>
</reference>
<dbReference type="InterPro" id="IPR014718">
    <property type="entry name" value="GH-type_carb-bd"/>
</dbReference>
<evidence type="ECO:0000256" key="2">
    <source>
        <dbReference type="ARBA" id="ARBA00012756"/>
    </source>
</evidence>
<evidence type="ECO:0000256" key="4">
    <source>
        <dbReference type="ARBA" id="ARBA00023295"/>
    </source>
</evidence>
<feature type="domain" description="Beta galactosidase small chain/" evidence="5">
    <location>
        <begin position="1"/>
        <end position="265"/>
    </location>
</feature>
<evidence type="ECO:0000259" key="5">
    <source>
        <dbReference type="SMART" id="SM01038"/>
    </source>
</evidence>
<dbReference type="InterPro" id="IPR004199">
    <property type="entry name" value="B-gal_small/dom_5"/>
</dbReference>
<dbReference type="PANTHER" id="PTHR46323">
    <property type="entry name" value="BETA-GALACTOSIDASE"/>
    <property type="match status" value="1"/>
</dbReference>
<dbReference type="AlphaFoldDB" id="A0A5J4PKR8"/>
<dbReference type="EMBL" id="SNRY01007636">
    <property type="protein sequence ID" value="KAA6310035.1"/>
    <property type="molecule type" value="Genomic_DNA"/>
</dbReference>
<dbReference type="InterPro" id="IPR050347">
    <property type="entry name" value="Bact_Beta-galactosidase"/>
</dbReference>
<feature type="non-terminal residue" evidence="6">
    <location>
        <position position="1"/>
    </location>
</feature>
<evidence type="ECO:0000256" key="1">
    <source>
        <dbReference type="ARBA" id="ARBA00001412"/>
    </source>
</evidence>
<keyword evidence="3" id="KW-0378">Hydrolase</keyword>
<dbReference type="GO" id="GO:0005990">
    <property type="term" value="P:lactose catabolic process"/>
    <property type="evidence" value="ECO:0007669"/>
    <property type="project" value="TreeGrafter"/>
</dbReference>
<dbReference type="GO" id="GO:0030246">
    <property type="term" value="F:carbohydrate binding"/>
    <property type="evidence" value="ECO:0007669"/>
    <property type="project" value="InterPro"/>
</dbReference>